<dbReference type="SUPFAM" id="SSF58104">
    <property type="entry name" value="Methyl-accepting chemotaxis protein (MCP) signaling domain"/>
    <property type="match status" value="1"/>
</dbReference>
<dbReference type="SUPFAM" id="SSF103190">
    <property type="entry name" value="Sensory domain-like"/>
    <property type="match status" value="1"/>
</dbReference>
<dbReference type="GO" id="GO:0016020">
    <property type="term" value="C:membrane"/>
    <property type="evidence" value="ECO:0007669"/>
    <property type="project" value="InterPro"/>
</dbReference>
<name>A0A4R1QQU1_HYDET</name>
<keyword evidence="6" id="KW-1185">Reference proteome</keyword>
<protein>
    <submittedName>
        <fullName evidence="5">Methyl-accepting chemotaxis sensory transducer with Cache sensor</fullName>
    </submittedName>
</protein>
<dbReference type="Gene3D" id="3.30.450.20">
    <property type="entry name" value="PAS domain"/>
    <property type="match status" value="1"/>
</dbReference>
<gene>
    <name evidence="5" type="ORF">EDC14_10563</name>
</gene>
<dbReference type="GO" id="GO:0007165">
    <property type="term" value="P:signal transduction"/>
    <property type="evidence" value="ECO:0007669"/>
    <property type="project" value="UniProtKB-KW"/>
</dbReference>
<comment type="caution">
    <text evidence="5">The sequence shown here is derived from an EMBL/GenBank/DDBJ whole genome shotgun (WGS) entry which is preliminary data.</text>
</comment>
<dbReference type="Pfam" id="PF00015">
    <property type="entry name" value="MCPsignal"/>
    <property type="match status" value="1"/>
</dbReference>
<dbReference type="CDD" id="cd18773">
    <property type="entry name" value="PDC1_HK_sensor"/>
    <property type="match status" value="1"/>
</dbReference>
<sequence length="464" mass="51648">MDRLRLWNRKRHDGIKDHHPESEENRLTYNRRLKVASNQVLAVAQQLAVSIEENQGFSEQVFGNTREMTGLNRETQRELQAMTTEFRAVVERLDHIKTISNEMGQTGQASAAVLRNSLDEILAIVSEIHQIDQSARTTVKMMNELQELSGQITGILDTVGEIAAQTKLLAFNAAIEAARAGEAGHGFNVVADRVKRLSDDSQTSVNHIREMIDQVMEANRQVNQQMEGTAAKVAGSVERFEMVEENLARIQNSFGELVQKSEAVNQEISAEQQRALTLQEQAAKIQEQSGTVLNRVEEAYQGLKRHQSLMAELNDLGLRLNQASSALQPLIAAEADPIDLKQEIRERAIAMLDQLSRDLRNRAWLAELEPSQVEEYLRQLLADYPILEAAWVNDLKGRFVHSIPAAGIANAKVREWFTSSAAGNRFTSAPYISAITNQPCVTLSLPILNAKGKVQGVLGVDLQC</sequence>
<dbReference type="InterPro" id="IPR029151">
    <property type="entry name" value="Sensor-like_sf"/>
</dbReference>
<evidence type="ECO:0000256" key="3">
    <source>
        <dbReference type="SAM" id="Coils"/>
    </source>
</evidence>
<evidence type="ECO:0000256" key="1">
    <source>
        <dbReference type="ARBA" id="ARBA00023224"/>
    </source>
</evidence>
<dbReference type="SMART" id="SM00283">
    <property type="entry name" value="MA"/>
    <property type="match status" value="1"/>
</dbReference>
<dbReference type="Proteomes" id="UP000295008">
    <property type="component" value="Unassembled WGS sequence"/>
</dbReference>
<keyword evidence="1 2" id="KW-0807">Transducer</keyword>
<dbReference type="RefSeq" id="WP_165908318.1">
    <property type="nucleotide sequence ID" value="NZ_SLUN01000056.1"/>
</dbReference>
<feature type="coiled-coil region" evidence="3">
    <location>
        <begin position="261"/>
        <end position="288"/>
    </location>
</feature>
<dbReference type="Gene3D" id="1.10.287.950">
    <property type="entry name" value="Methyl-accepting chemotaxis protein"/>
    <property type="match status" value="1"/>
</dbReference>
<accession>A0A4R1QQU1</accession>
<reference evidence="5 6" key="1">
    <citation type="submission" date="2019-03" db="EMBL/GenBank/DDBJ databases">
        <title>Genomic Encyclopedia of Type Strains, Phase IV (KMG-IV): sequencing the most valuable type-strain genomes for metagenomic binning, comparative biology and taxonomic classification.</title>
        <authorList>
            <person name="Goeker M."/>
        </authorList>
    </citation>
    <scope>NUCLEOTIDE SEQUENCE [LARGE SCALE GENOMIC DNA]</scope>
    <source>
        <strain evidence="5 6">LX-B</strain>
    </source>
</reference>
<proteinExistence type="predicted"/>
<dbReference type="EMBL" id="SLUN01000056">
    <property type="protein sequence ID" value="TCL55351.1"/>
    <property type="molecule type" value="Genomic_DNA"/>
</dbReference>
<dbReference type="InterPro" id="IPR004089">
    <property type="entry name" value="MCPsignal_dom"/>
</dbReference>
<evidence type="ECO:0000313" key="5">
    <source>
        <dbReference type="EMBL" id="TCL55351.1"/>
    </source>
</evidence>
<dbReference type="PANTHER" id="PTHR32089:SF112">
    <property type="entry name" value="LYSOZYME-LIKE PROTEIN-RELATED"/>
    <property type="match status" value="1"/>
</dbReference>
<dbReference type="PROSITE" id="PS50111">
    <property type="entry name" value="CHEMOTAXIS_TRANSDUC_2"/>
    <property type="match status" value="1"/>
</dbReference>
<evidence type="ECO:0000256" key="2">
    <source>
        <dbReference type="PROSITE-ProRule" id="PRU00284"/>
    </source>
</evidence>
<organism evidence="5 6">
    <name type="scientific">Hydrogenispora ethanolica</name>
    <dbReference type="NCBI Taxonomy" id="1082276"/>
    <lineage>
        <taxon>Bacteria</taxon>
        <taxon>Bacillati</taxon>
        <taxon>Bacillota</taxon>
        <taxon>Hydrogenispora</taxon>
    </lineage>
</organism>
<dbReference type="PANTHER" id="PTHR32089">
    <property type="entry name" value="METHYL-ACCEPTING CHEMOTAXIS PROTEIN MCPB"/>
    <property type="match status" value="1"/>
</dbReference>
<evidence type="ECO:0000313" key="6">
    <source>
        <dbReference type="Proteomes" id="UP000295008"/>
    </source>
</evidence>
<evidence type="ECO:0000259" key="4">
    <source>
        <dbReference type="PROSITE" id="PS50111"/>
    </source>
</evidence>
<dbReference type="AlphaFoldDB" id="A0A4R1QQU1"/>
<keyword evidence="3" id="KW-0175">Coiled coil</keyword>
<feature type="domain" description="Methyl-accepting transducer" evidence="4">
    <location>
        <begin position="43"/>
        <end position="289"/>
    </location>
</feature>